<comment type="caution">
    <text evidence="1">The sequence shown here is derived from an EMBL/GenBank/DDBJ whole genome shotgun (WGS) entry which is preliminary data.</text>
</comment>
<evidence type="ECO:0000313" key="2">
    <source>
        <dbReference type="Proteomes" id="UP000076959"/>
    </source>
</evidence>
<accession>A0A176YFI8</accession>
<protein>
    <submittedName>
        <fullName evidence="1">Uncharacterized protein</fullName>
    </submittedName>
</protein>
<name>A0A176YFI8_9BRAD</name>
<dbReference type="EMBL" id="LUUB01000092">
    <property type="protein sequence ID" value="OAF02977.1"/>
    <property type="molecule type" value="Genomic_DNA"/>
</dbReference>
<keyword evidence="2" id="KW-1185">Reference proteome</keyword>
<dbReference type="AlphaFoldDB" id="A0A176YFI8"/>
<proteinExistence type="predicted"/>
<organism evidence="1 2">
    <name type="scientific">Bradyrhizobium centrolobii</name>
    <dbReference type="NCBI Taxonomy" id="1505087"/>
    <lineage>
        <taxon>Bacteria</taxon>
        <taxon>Pseudomonadati</taxon>
        <taxon>Pseudomonadota</taxon>
        <taxon>Alphaproteobacteria</taxon>
        <taxon>Hyphomicrobiales</taxon>
        <taxon>Nitrobacteraceae</taxon>
        <taxon>Bradyrhizobium</taxon>
    </lineage>
</organism>
<sequence>MRRLRQFTPDYCFGSSIQIIHRKRYRAIMKVSVRSLMYDVEPVHDDVAGQDFQATVQER</sequence>
<reference evidence="1 2" key="1">
    <citation type="submission" date="2016-03" db="EMBL/GenBank/DDBJ databases">
        <title>Draft Genome Sequence of the Strain BR 10245 (Bradyrhizobium sp.) isolated from nodules of Centrolobium paraense.</title>
        <authorList>
            <person name="Simoes-Araujo J.L.Sr."/>
            <person name="Barauna A.C."/>
            <person name="Silva K."/>
            <person name="Zilli J.E."/>
        </authorList>
    </citation>
    <scope>NUCLEOTIDE SEQUENCE [LARGE SCALE GENOMIC DNA]</scope>
    <source>
        <strain evidence="1 2">BR 10245</strain>
    </source>
</reference>
<evidence type="ECO:0000313" key="1">
    <source>
        <dbReference type="EMBL" id="OAF02977.1"/>
    </source>
</evidence>
<gene>
    <name evidence="1" type="ORF">AYJ54_25625</name>
</gene>
<dbReference type="Proteomes" id="UP000076959">
    <property type="component" value="Unassembled WGS sequence"/>
</dbReference>